<accession>A0A2T5U0R9</accession>
<reference evidence="4 5" key="1">
    <citation type="submission" date="2018-04" db="EMBL/GenBank/DDBJ databases">
        <title>Genomic Encyclopedia of Type Strains, Phase III (KMG-III): the genomes of soil and plant-associated and newly described type strains.</title>
        <authorList>
            <person name="Whitman W."/>
        </authorList>
    </citation>
    <scope>NUCLEOTIDE SEQUENCE [LARGE SCALE GENOMIC DNA]</scope>
    <source>
        <strain evidence="4 5">MA-olki</strain>
    </source>
</reference>
<dbReference type="EMBL" id="QAYE01000008">
    <property type="protein sequence ID" value="PTW45107.1"/>
    <property type="molecule type" value="Genomic_DNA"/>
</dbReference>
<name>A0A2T5U0R9_9SPHN</name>
<dbReference type="InterPro" id="IPR048332">
    <property type="entry name" value="GD_AH_C"/>
</dbReference>
<dbReference type="GO" id="GO:0019698">
    <property type="term" value="P:D-galacturonate catabolic process"/>
    <property type="evidence" value="ECO:0007669"/>
    <property type="project" value="TreeGrafter"/>
</dbReference>
<evidence type="ECO:0000313" key="4">
    <source>
        <dbReference type="EMBL" id="PTW45107.1"/>
    </source>
</evidence>
<dbReference type="CDD" id="cd11613">
    <property type="entry name" value="SAF_AH_GD"/>
    <property type="match status" value="1"/>
</dbReference>
<dbReference type="RefSeq" id="WP_107955279.1">
    <property type="nucleotide sequence ID" value="NZ_QAYE01000008.1"/>
</dbReference>
<dbReference type="Gene3D" id="2.30.130.110">
    <property type="match status" value="1"/>
</dbReference>
<dbReference type="InterPro" id="IPR044144">
    <property type="entry name" value="SAF_UxaA/GarD"/>
</dbReference>
<evidence type="ECO:0000256" key="2">
    <source>
        <dbReference type="ARBA" id="ARBA00023239"/>
    </source>
</evidence>
<sequence length="492" mass="50878">MVDAVIVRAGDSVATLLRDGDIGDRIDTGDAVLTLTQAVPRGHKIALDAIAPGADVTKYGYSIGRATDAIAPGDHVHSQNLSTGLAGTLDYGFAPTDEPVAASSRSTTFNGFVRPDGRVGTRNEIWILPTVGCVARTAERIAARAGATLAGKVDGVHAFSHPHGCSQLGHDLDGTRQILASLACHPNAGGVLIVGLGCEENQINALVEAIPAWRRPAIRTLTAQLSVDEVEEGIALVEELAELAACERQEVGLDRLVLGVKCGGSDGLSGLTANPLVGRMSDEVVGAGGRVVFTEIPEMFGAEQALMNRAADVSVFDAIVGVVNGFKQYFIDHGEPVSENPSPGNVVGGITTLEEKSLGAVQKAGRSPIVDVIGYGAQARTDGLTMLEAPGNDAVSSTALAAAGATVILFTTGRGTPLGFPVPTIKIASNTDLAQRKPGWIDFDAGQVLDQGFASAETALLDCIAAIASGRETAAERNGEREIAIWKRGVTL</sequence>
<protein>
    <submittedName>
        <fullName evidence="4">D-altronate dehydratase</fullName>
    </submittedName>
</protein>
<keyword evidence="2" id="KW-0456">Lyase</keyword>
<dbReference type="AlphaFoldDB" id="A0A2T5U0R9"/>
<dbReference type="InterPro" id="IPR007392">
    <property type="entry name" value="GD_AH_second"/>
</dbReference>
<dbReference type="OrthoDB" id="9804574at2"/>
<comment type="similarity">
    <text evidence="1">Belongs to the UxaA family.</text>
</comment>
<dbReference type="InterPro" id="IPR013974">
    <property type="entry name" value="SAF"/>
</dbReference>
<comment type="caution">
    <text evidence="4">The sequence shown here is derived from an EMBL/GenBank/DDBJ whole genome shotgun (WGS) entry which is preliminary data.</text>
</comment>
<dbReference type="Proteomes" id="UP000244013">
    <property type="component" value="Unassembled WGS sequence"/>
</dbReference>
<dbReference type="SMART" id="SM00858">
    <property type="entry name" value="SAF"/>
    <property type="match status" value="1"/>
</dbReference>
<gene>
    <name evidence="4" type="ORF">C8J25_108199</name>
</gene>
<organism evidence="4 5">
    <name type="scientific">Sphingomonas faeni</name>
    <dbReference type="NCBI Taxonomy" id="185950"/>
    <lineage>
        <taxon>Bacteria</taxon>
        <taxon>Pseudomonadati</taxon>
        <taxon>Pseudomonadota</taxon>
        <taxon>Alphaproteobacteria</taxon>
        <taxon>Sphingomonadales</taxon>
        <taxon>Sphingomonadaceae</taxon>
        <taxon>Sphingomonas</taxon>
    </lineage>
</organism>
<proteinExistence type="inferred from homology"/>
<dbReference type="PANTHER" id="PTHR30536">
    <property type="entry name" value="ALTRONATE/GALACTARATE DEHYDRATASE"/>
    <property type="match status" value="1"/>
</dbReference>
<evidence type="ECO:0000256" key="1">
    <source>
        <dbReference type="ARBA" id="ARBA00010986"/>
    </source>
</evidence>
<evidence type="ECO:0000313" key="5">
    <source>
        <dbReference type="Proteomes" id="UP000244013"/>
    </source>
</evidence>
<dbReference type="GO" id="GO:0016829">
    <property type="term" value="F:lyase activity"/>
    <property type="evidence" value="ECO:0007669"/>
    <property type="project" value="UniProtKB-KW"/>
</dbReference>
<dbReference type="PANTHER" id="PTHR30536:SF5">
    <property type="entry name" value="ALTRONATE DEHYDRATASE"/>
    <property type="match status" value="1"/>
</dbReference>
<feature type="domain" description="SAF" evidence="3">
    <location>
        <begin position="11"/>
        <end position="82"/>
    </location>
</feature>
<dbReference type="InterPro" id="IPR052172">
    <property type="entry name" value="UxaA_altronate/galactarate_dh"/>
</dbReference>
<evidence type="ECO:0000259" key="3">
    <source>
        <dbReference type="SMART" id="SM00858"/>
    </source>
</evidence>
<dbReference type="Pfam" id="PF20629">
    <property type="entry name" value="GD_AH_C"/>
    <property type="match status" value="1"/>
</dbReference>
<dbReference type="GeneID" id="91007098"/>
<dbReference type="Pfam" id="PF04295">
    <property type="entry name" value="GD_AH_second"/>
    <property type="match status" value="1"/>
</dbReference>